<protein>
    <recommendedName>
        <fullName evidence="2">Barstar (barnase inhibitor) domain-containing protein</fullName>
    </recommendedName>
</protein>
<sequence>MTHVDANRALDELLIGRLKPGVYQWRTPPVPGAVGDTSWMERAEQAGWRAYHLDGRRARDKDAFLRLCAEVFAFPARFGGDWDGLEECLTDLAWAPARNGYLVLYESWAELAEADQASFRTVLDIFGKAVESWRETATPMTVLLSNVGVEVAGVPRLA</sequence>
<evidence type="ECO:0000259" key="2">
    <source>
        <dbReference type="Pfam" id="PF01337"/>
    </source>
</evidence>
<dbReference type="AlphaFoldDB" id="A0A9W6UW42"/>
<evidence type="ECO:0000313" key="3">
    <source>
        <dbReference type="EMBL" id="GLW64608.1"/>
    </source>
</evidence>
<dbReference type="EMBL" id="BSRZ01000006">
    <property type="protein sequence ID" value="GLW64608.1"/>
    <property type="molecule type" value="Genomic_DNA"/>
</dbReference>
<comment type="caution">
    <text evidence="3">The sequence shown here is derived from an EMBL/GenBank/DDBJ whole genome shotgun (WGS) entry which is preliminary data.</text>
</comment>
<feature type="domain" description="Barstar (barnase inhibitor)" evidence="2">
    <location>
        <begin position="49"/>
        <end position="144"/>
    </location>
</feature>
<dbReference type="Pfam" id="PF01337">
    <property type="entry name" value="Barstar"/>
    <property type="match status" value="1"/>
</dbReference>
<dbReference type="InterPro" id="IPR000468">
    <property type="entry name" value="Barstar"/>
</dbReference>
<evidence type="ECO:0000313" key="4">
    <source>
        <dbReference type="Proteomes" id="UP001165124"/>
    </source>
</evidence>
<name>A0A9W6UW42_9ACTN</name>
<organism evidence="3 4">
    <name type="scientific">Actinomadura rubrobrunea</name>
    <dbReference type="NCBI Taxonomy" id="115335"/>
    <lineage>
        <taxon>Bacteria</taxon>
        <taxon>Bacillati</taxon>
        <taxon>Actinomycetota</taxon>
        <taxon>Actinomycetes</taxon>
        <taxon>Streptosporangiales</taxon>
        <taxon>Thermomonosporaceae</taxon>
        <taxon>Actinomadura</taxon>
    </lineage>
</organism>
<reference evidence="3" key="1">
    <citation type="submission" date="2023-02" db="EMBL/GenBank/DDBJ databases">
        <title>Actinomadura rubrobrunea NBRC 14622.</title>
        <authorList>
            <person name="Ichikawa N."/>
            <person name="Sato H."/>
            <person name="Tonouchi N."/>
        </authorList>
    </citation>
    <scope>NUCLEOTIDE SEQUENCE</scope>
    <source>
        <strain evidence="3">NBRC 14622</strain>
    </source>
</reference>
<evidence type="ECO:0000256" key="1">
    <source>
        <dbReference type="ARBA" id="ARBA00006845"/>
    </source>
</evidence>
<dbReference type="SUPFAM" id="SSF52038">
    <property type="entry name" value="Barstar-related"/>
    <property type="match status" value="1"/>
</dbReference>
<dbReference type="InterPro" id="IPR035905">
    <property type="entry name" value="Barstar-like_sf"/>
</dbReference>
<gene>
    <name evidence="3" type="ORF">Arub01_28520</name>
</gene>
<accession>A0A9W6UW42</accession>
<dbReference type="Proteomes" id="UP001165124">
    <property type="component" value="Unassembled WGS sequence"/>
</dbReference>
<keyword evidence="4" id="KW-1185">Reference proteome</keyword>
<dbReference type="Gene3D" id="3.30.370.10">
    <property type="entry name" value="Barstar-like"/>
    <property type="match status" value="1"/>
</dbReference>
<comment type="similarity">
    <text evidence="1">Belongs to the barstar family.</text>
</comment>
<proteinExistence type="inferred from homology"/>